<name>D7FPE3_ECTSI</name>
<dbReference type="Gene3D" id="2.170.270.10">
    <property type="entry name" value="SET domain"/>
    <property type="match status" value="1"/>
</dbReference>
<feature type="compositionally biased region" description="Polar residues" evidence="1">
    <location>
        <begin position="59"/>
        <end position="69"/>
    </location>
</feature>
<dbReference type="SUPFAM" id="SSF82199">
    <property type="entry name" value="SET domain"/>
    <property type="match status" value="1"/>
</dbReference>
<feature type="compositionally biased region" description="Low complexity" evidence="1">
    <location>
        <begin position="91"/>
        <end position="102"/>
    </location>
</feature>
<feature type="compositionally biased region" description="Gly residues" evidence="1">
    <location>
        <begin position="37"/>
        <end position="50"/>
    </location>
</feature>
<sequence>MTEALLRSNQSPSIGARAMGFPGGSQTQVVAETSETGSGGGGGGGDGGDIGSSSTTISYGDTASPTATAGRTLPLTVPYRHARITWSEPNSKNNGSSKHGSGCSSGGGGGSCARRRGQLDPRFQVRRNPARPKRGRGIFAVEAVPAGTEVLVAKQAAALPRDRYRPAFCRRCLTLLDKSLLIKCRRCEDRFCGKECVIAAAGEGTHEVTCGLVEGLGEEQLSELGRGDNAAATETDILRLTVECMSRRGAGLSDEEEWIEIDDLVLPEDEGGGEGSGGGTLEPDVIREAQARLNDGGLEVSAEEIQTVHRRLRRNFHTVQPEPLGRLLPPTVVGVFPAASLVNHSCEPNACFHSRRAGPEGPPLELALRCTTDVSAGEEVCVSYLAHCADAATKEGRRELLQNVWGFSCDCPRCEDDTKPGASSGDWRVTKMLQNIEALLENAQNRSVREIQAGLRAQLEQGLQMLLAGPDLSSRLQLQLAMRIDEVATRRRMHGSLRFRSAQELADRLVRQGLDTGYTADLRFTMHREALRWAADARVEGSYRRAEQLTRASRDSLEEAIKVAAVCLGEGHPKTRALVECLRRFSPFA</sequence>
<dbReference type="Pfam" id="PF00856">
    <property type="entry name" value="SET"/>
    <property type="match status" value="1"/>
</dbReference>
<dbReference type="STRING" id="2880.D7FPE3"/>
<dbReference type="InterPro" id="IPR001214">
    <property type="entry name" value="SET_dom"/>
</dbReference>
<reference evidence="3 4" key="1">
    <citation type="journal article" date="2010" name="Nature">
        <title>The Ectocarpus genome and the independent evolution of multicellularity in brown algae.</title>
        <authorList>
            <person name="Cock J.M."/>
            <person name="Sterck L."/>
            <person name="Rouze P."/>
            <person name="Scornet D."/>
            <person name="Allen A.E."/>
            <person name="Amoutzias G."/>
            <person name="Anthouard V."/>
            <person name="Artiguenave F."/>
            <person name="Aury J.M."/>
            <person name="Badger J.H."/>
            <person name="Beszteri B."/>
            <person name="Billiau K."/>
            <person name="Bonnet E."/>
            <person name="Bothwell J.H."/>
            <person name="Bowler C."/>
            <person name="Boyen C."/>
            <person name="Brownlee C."/>
            <person name="Carrano C.J."/>
            <person name="Charrier B."/>
            <person name="Cho G.Y."/>
            <person name="Coelho S.M."/>
            <person name="Collen J."/>
            <person name="Corre E."/>
            <person name="Da Silva C."/>
            <person name="Delage L."/>
            <person name="Delaroque N."/>
            <person name="Dittami S.M."/>
            <person name="Doulbeau S."/>
            <person name="Elias M."/>
            <person name="Farnham G."/>
            <person name="Gachon C.M."/>
            <person name="Gschloessl B."/>
            <person name="Heesch S."/>
            <person name="Jabbari K."/>
            <person name="Jubin C."/>
            <person name="Kawai H."/>
            <person name="Kimura K."/>
            <person name="Kloareg B."/>
            <person name="Kupper F.C."/>
            <person name="Lang D."/>
            <person name="Le Bail A."/>
            <person name="Leblanc C."/>
            <person name="Lerouge P."/>
            <person name="Lohr M."/>
            <person name="Lopez P.J."/>
            <person name="Martens C."/>
            <person name="Maumus F."/>
            <person name="Michel G."/>
            <person name="Miranda-Saavedra D."/>
            <person name="Morales J."/>
            <person name="Moreau H."/>
            <person name="Motomura T."/>
            <person name="Nagasato C."/>
            <person name="Napoli C.A."/>
            <person name="Nelson D.R."/>
            <person name="Nyvall-Collen P."/>
            <person name="Peters A.F."/>
            <person name="Pommier C."/>
            <person name="Potin P."/>
            <person name="Poulain J."/>
            <person name="Quesneville H."/>
            <person name="Read B."/>
            <person name="Rensing S.A."/>
            <person name="Ritter A."/>
            <person name="Rousvoal S."/>
            <person name="Samanta M."/>
            <person name="Samson G."/>
            <person name="Schroeder D.C."/>
            <person name="Segurens B."/>
            <person name="Strittmatter M."/>
            <person name="Tonon T."/>
            <person name="Tregear J.W."/>
            <person name="Valentin K."/>
            <person name="von Dassow P."/>
            <person name="Yamagishi T."/>
            <person name="Van de Peer Y."/>
            <person name="Wincker P."/>
        </authorList>
    </citation>
    <scope>NUCLEOTIDE SEQUENCE [LARGE SCALE GENOMIC DNA]</scope>
    <source>
        <strain evidence="4">Ec32 / CCAP1310/4</strain>
    </source>
</reference>
<evidence type="ECO:0000259" key="2">
    <source>
        <dbReference type="PROSITE" id="PS50280"/>
    </source>
</evidence>
<dbReference type="InterPro" id="IPR050869">
    <property type="entry name" value="H3K4_H4K5_MeTrfase"/>
</dbReference>
<dbReference type="Gene3D" id="6.10.140.2220">
    <property type="match status" value="1"/>
</dbReference>
<dbReference type="PROSITE" id="PS50280">
    <property type="entry name" value="SET"/>
    <property type="match status" value="1"/>
</dbReference>
<feature type="region of interest" description="Disordered" evidence="1">
    <location>
        <begin position="1"/>
        <end position="74"/>
    </location>
</feature>
<evidence type="ECO:0000256" key="1">
    <source>
        <dbReference type="SAM" id="MobiDB-lite"/>
    </source>
</evidence>
<proteinExistence type="predicted"/>
<dbReference type="EMBL" id="FN648355">
    <property type="protein sequence ID" value="CBJ30401.1"/>
    <property type="molecule type" value="Genomic_DNA"/>
</dbReference>
<dbReference type="GO" id="GO:0005634">
    <property type="term" value="C:nucleus"/>
    <property type="evidence" value="ECO:0007669"/>
    <property type="project" value="TreeGrafter"/>
</dbReference>
<organism evidence="3 4">
    <name type="scientific">Ectocarpus siliculosus</name>
    <name type="common">Brown alga</name>
    <name type="synonym">Conferva siliculosa</name>
    <dbReference type="NCBI Taxonomy" id="2880"/>
    <lineage>
        <taxon>Eukaryota</taxon>
        <taxon>Sar</taxon>
        <taxon>Stramenopiles</taxon>
        <taxon>Ochrophyta</taxon>
        <taxon>PX clade</taxon>
        <taxon>Phaeophyceae</taxon>
        <taxon>Ectocarpales</taxon>
        <taxon>Ectocarpaceae</taxon>
        <taxon>Ectocarpus</taxon>
    </lineage>
</organism>
<keyword evidence="4" id="KW-1185">Reference proteome</keyword>
<dbReference type="InParanoid" id="D7FPE3"/>
<dbReference type="Gene3D" id="1.10.220.160">
    <property type="match status" value="1"/>
</dbReference>
<dbReference type="OrthoDB" id="194692at2759"/>
<evidence type="ECO:0000313" key="3">
    <source>
        <dbReference type="EMBL" id="CBJ30401.1"/>
    </source>
</evidence>
<dbReference type="EMBL" id="FN649742">
    <property type="protein sequence ID" value="CBJ30401.1"/>
    <property type="molecule type" value="Genomic_DNA"/>
</dbReference>
<dbReference type="PANTHER" id="PTHR12197">
    <property type="entry name" value="HISTONE-LYSINE N-METHYLTRANSFERASE SMYD"/>
    <property type="match status" value="1"/>
</dbReference>
<dbReference type="CDD" id="cd20071">
    <property type="entry name" value="SET_SMYD"/>
    <property type="match status" value="1"/>
</dbReference>
<feature type="domain" description="SET" evidence="2">
    <location>
        <begin position="121"/>
        <end position="385"/>
    </location>
</feature>
<accession>D7FPE3</accession>
<dbReference type="AlphaFoldDB" id="D7FPE3"/>
<evidence type="ECO:0000313" key="4">
    <source>
        <dbReference type="Proteomes" id="UP000002630"/>
    </source>
</evidence>
<feature type="region of interest" description="Disordered" evidence="1">
    <location>
        <begin position="86"/>
        <end position="131"/>
    </location>
</feature>
<dbReference type="Proteomes" id="UP000002630">
    <property type="component" value="Linkage Group LG17"/>
</dbReference>
<dbReference type="eggNOG" id="KOG2084">
    <property type="taxonomic scope" value="Eukaryota"/>
</dbReference>
<dbReference type="PANTHER" id="PTHR12197:SF251">
    <property type="entry name" value="EG:BACR7C10.4 PROTEIN"/>
    <property type="match status" value="1"/>
</dbReference>
<protein>
    <submittedName>
        <fullName evidence="3">Set and mynd domain containing</fullName>
    </submittedName>
</protein>
<gene>
    <name evidence="3" type="ORF">Esi_0189_0013</name>
</gene>
<dbReference type="InterPro" id="IPR046341">
    <property type="entry name" value="SET_dom_sf"/>
</dbReference>